<accession>A0A517YAH8</accession>
<organism evidence="2 3">
    <name type="scientific">Anatilimnocola aggregata</name>
    <dbReference type="NCBI Taxonomy" id="2528021"/>
    <lineage>
        <taxon>Bacteria</taxon>
        <taxon>Pseudomonadati</taxon>
        <taxon>Planctomycetota</taxon>
        <taxon>Planctomycetia</taxon>
        <taxon>Pirellulales</taxon>
        <taxon>Pirellulaceae</taxon>
        <taxon>Anatilimnocola</taxon>
    </lineage>
</organism>
<evidence type="ECO:0000313" key="3">
    <source>
        <dbReference type="Proteomes" id="UP000315017"/>
    </source>
</evidence>
<proteinExistence type="predicted"/>
<dbReference type="Proteomes" id="UP000315017">
    <property type="component" value="Chromosome"/>
</dbReference>
<evidence type="ECO:0000313" key="2">
    <source>
        <dbReference type="EMBL" id="QDU27240.1"/>
    </source>
</evidence>
<protein>
    <submittedName>
        <fullName evidence="2">Uncharacterized protein</fullName>
    </submittedName>
</protein>
<evidence type="ECO:0000313" key="1">
    <source>
        <dbReference type="EMBL" id="QDU26531.1"/>
    </source>
</evidence>
<keyword evidence="3" id="KW-1185">Reference proteome</keyword>
<dbReference type="EMBL" id="CP036274">
    <property type="protein sequence ID" value="QDU27240.1"/>
    <property type="molecule type" value="Genomic_DNA"/>
</dbReference>
<sequence>MNHCGRAAEGEIDPKICVWRGSACAEYMNGCPSPVNDYTVRRSPTGRHEWVTTMARFPRRLSPES</sequence>
<reference evidence="2 3" key="1">
    <citation type="submission" date="2019-02" db="EMBL/GenBank/DDBJ databases">
        <title>Deep-cultivation of Planctomycetes and their phenomic and genomic characterization uncovers novel biology.</title>
        <authorList>
            <person name="Wiegand S."/>
            <person name="Jogler M."/>
            <person name="Boedeker C."/>
            <person name="Pinto D."/>
            <person name="Vollmers J."/>
            <person name="Rivas-Marin E."/>
            <person name="Kohn T."/>
            <person name="Peeters S.H."/>
            <person name="Heuer A."/>
            <person name="Rast P."/>
            <person name="Oberbeckmann S."/>
            <person name="Bunk B."/>
            <person name="Jeske O."/>
            <person name="Meyerdierks A."/>
            <person name="Storesund J.E."/>
            <person name="Kallscheuer N."/>
            <person name="Luecker S."/>
            <person name="Lage O.M."/>
            <person name="Pohl T."/>
            <person name="Merkel B.J."/>
            <person name="Hornburger P."/>
            <person name="Mueller R.-W."/>
            <person name="Bruemmer F."/>
            <person name="Labrenz M."/>
            <person name="Spormann A.M."/>
            <person name="Op den Camp H."/>
            <person name="Overmann J."/>
            <person name="Amann R."/>
            <person name="Jetten M.S.M."/>
            <person name="Mascher T."/>
            <person name="Medema M.H."/>
            <person name="Devos D.P."/>
            <person name="Kaster A.-K."/>
            <person name="Ovreas L."/>
            <person name="Rohde M."/>
            <person name="Galperin M.Y."/>
            <person name="Jogler C."/>
        </authorList>
    </citation>
    <scope>NUCLEOTIDE SEQUENCE [LARGE SCALE GENOMIC DNA]</scope>
    <source>
        <strain evidence="2 3">ETA_A8</strain>
    </source>
</reference>
<dbReference type="KEGG" id="aagg:ETAA8_23270"/>
<dbReference type="AlphaFoldDB" id="A0A517YAH8"/>
<dbReference type="KEGG" id="aagg:ETAA8_16100"/>
<dbReference type="EMBL" id="CP036274">
    <property type="protein sequence ID" value="QDU26531.1"/>
    <property type="molecule type" value="Genomic_DNA"/>
</dbReference>
<gene>
    <name evidence="1" type="ORF">ETAA8_16100</name>
    <name evidence="2" type="ORF">ETAA8_23270</name>
</gene>
<name>A0A517YAH8_9BACT</name>